<organism evidence="8">
    <name type="scientific">Thiolapillus brandeum</name>
    <dbReference type="NCBI Taxonomy" id="1076588"/>
    <lineage>
        <taxon>Bacteria</taxon>
        <taxon>Pseudomonadati</taxon>
        <taxon>Pseudomonadota</taxon>
        <taxon>Gammaproteobacteria</taxon>
        <taxon>Chromatiales</taxon>
        <taxon>Sedimenticolaceae</taxon>
        <taxon>Thiolapillus</taxon>
    </lineage>
</organism>
<reference evidence="8" key="1">
    <citation type="journal article" date="2020" name="mSystems">
        <title>Genome- and Community-Level Interaction Insights into Carbon Utilization and Element Cycling Functions of Hydrothermarchaeota in Hydrothermal Sediment.</title>
        <authorList>
            <person name="Zhou Z."/>
            <person name="Liu Y."/>
            <person name="Xu W."/>
            <person name="Pan J."/>
            <person name="Luo Z.H."/>
            <person name="Li M."/>
        </authorList>
    </citation>
    <scope>NUCLEOTIDE SEQUENCE [LARGE SCALE GENOMIC DNA]</scope>
    <source>
        <strain evidence="8">HyVt-458</strain>
    </source>
</reference>
<dbReference type="GO" id="GO:0030313">
    <property type="term" value="C:cell envelope"/>
    <property type="evidence" value="ECO:0007669"/>
    <property type="project" value="UniProtKB-SubCell"/>
</dbReference>
<evidence type="ECO:0000256" key="5">
    <source>
        <dbReference type="SAM" id="MobiDB-lite"/>
    </source>
</evidence>
<dbReference type="EMBL" id="DRLF01000215">
    <property type="protein sequence ID" value="HEC06383.1"/>
    <property type="molecule type" value="Genomic_DNA"/>
</dbReference>
<proteinExistence type="predicted"/>
<dbReference type="InterPro" id="IPR017937">
    <property type="entry name" value="Thioredoxin_CS"/>
</dbReference>
<feature type="region of interest" description="Disordered" evidence="5">
    <location>
        <begin position="23"/>
        <end position="54"/>
    </location>
</feature>
<keyword evidence="6" id="KW-0732">Signal</keyword>
<comment type="caution">
    <text evidence="8">The sequence shown here is derived from an EMBL/GenBank/DDBJ whole genome shotgun (WGS) entry which is preliminary data.</text>
</comment>
<feature type="chain" id="PRO_5032858483" evidence="6">
    <location>
        <begin position="27"/>
        <end position="198"/>
    </location>
</feature>
<feature type="compositionally biased region" description="Polar residues" evidence="5">
    <location>
        <begin position="33"/>
        <end position="54"/>
    </location>
</feature>
<feature type="domain" description="Thioredoxin" evidence="7">
    <location>
        <begin position="56"/>
        <end position="198"/>
    </location>
</feature>
<dbReference type="InterPro" id="IPR050553">
    <property type="entry name" value="Thioredoxin_ResA/DsbE_sf"/>
</dbReference>
<evidence type="ECO:0000256" key="6">
    <source>
        <dbReference type="SAM" id="SignalP"/>
    </source>
</evidence>
<keyword evidence="2" id="KW-0201">Cytochrome c-type biogenesis</keyword>
<evidence type="ECO:0000256" key="2">
    <source>
        <dbReference type="ARBA" id="ARBA00022748"/>
    </source>
</evidence>
<gene>
    <name evidence="8" type="ORF">ENJ12_06010</name>
</gene>
<dbReference type="AlphaFoldDB" id="A0A831RYC0"/>
<evidence type="ECO:0000256" key="3">
    <source>
        <dbReference type="ARBA" id="ARBA00023157"/>
    </source>
</evidence>
<dbReference type="PANTHER" id="PTHR42852:SF6">
    <property type="entry name" value="THIOL:DISULFIDE INTERCHANGE PROTEIN DSBE"/>
    <property type="match status" value="1"/>
</dbReference>
<dbReference type="CDD" id="cd02966">
    <property type="entry name" value="TlpA_like_family"/>
    <property type="match status" value="1"/>
</dbReference>
<dbReference type="GO" id="GO:0017004">
    <property type="term" value="P:cytochrome complex assembly"/>
    <property type="evidence" value="ECO:0007669"/>
    <property type="project" value="UniProtKB-KW"/>
</dbReference>
<protein>
    <submittedName>
        <fullName evidence="8">TlpA family protein disulfide reductase</fullName>
    </submittedName>
</protein>
<dbReference type="SUPFAM" id="SSF52833">
    <property type="entry name" value="Thioredoxin-like"/>
    <property type="match status" value="1"/>
</dbReference>
<evidence type="ECO:0000256" key="1">
    <source>
        <dbReference type="ARBA" id="ARBA00004196"/>
    </source>
</evidence>
<dbReference type="PROSITE" id="PS51257">
    <property type="entry name" value="PROKAR_LIPOPROTEIN"/>
    <property type="match status" value="1"/>
</dbReference>
<evidence type="ECO:0000313" key="8">
    <source>
        <dbReference type="EMBL" id="HEC06383.1"/>
    </source>
</evidence>
<dbReference type="PROSITE" id="PS00194">
    <property type="entry name" value="THIOREDOXIN_1"/>
    <property type="match status" value="1"/>
</dbReference>
<keyword evidence="3" id="KW-1015">Disulfide bond</keyword>
<dbReference type="PROSITE" id="PS51352">
    <property type="entry name" value="THIOREDOXIN_2"/>
    <property type="match status" value="1"/>
</dbReference>
<comment type="subcellular location">
    <subcellularLocation>
        <location evidence="1">Cell envelope</location>
    </subcellularLocation>
</comment>
<dbReference type="InterPro" id="IPR013766">
    <property type="entry name" value="Thioredoxin_domain"/>
</dbReference>
<dbReference type="InterPro" id="IPR036249">
    <property type="entry name" value="Thioredoxin-like_sf"/>
</dbReference>
<dbReference type="GO" id="GO:0015036">
    <property type="term" value="F:disulfide oxidoreductase activity"/>
    <property type="evidence" value="ECO:0007669"/>
    <property type="project" value="UniProtKB-ARBA"/>
</dbReference>
<dbReference type="InterPro" id="IPR013740">
    <property type="entry name" value="Redoxin"/>
</dbReference>
<keyword evidence="4" id="KW-0676">Redox-active center</keyword>
<evidence type="ECO:0000256" key="4">
    <source>
        <dbReference type="ARBA" id="ARBA00023284"/>
    </source>
</evidence>
<sequence>MSKCLPAVLFGALLLSAGCSSEDAPAGPEQASRPESTENTAQAKPRTSSMALPERTNNAWEMNPFYLKDLQGKVHSLEDWKGKVIMMNFWASWCGPCQYEIPEFVHYQQQYGDRGLQLIGIGVDEKRKLANVARSLGMNYPTLVLEPSAAGNLMRKWGNDAGVIPHTVVIARDGHIKYIHRGQMDEEAFNTYVLPLLK</sequence>
<evidence type="ECO:0000259" key="7">
    <source>
        <dbReference type="PROSITE" id="PS51352"/>
    </source>
</evidence>
<dbReference type="Proteomes" id="UP000886339">
    <property type="component" value="Unassembled WGS sequence"/>
</dbReference>
<name>A0A831RYC0_9GAMM</name>
<feature type="signal peptide" evidence="6">
    <location>
        <begin position="1"/>
        <end position="26"/>
    </location>
</feature>
<dbReference type="Pfam" id="PF08534">
    <property type="entry name" value="Redoxin"/>
    <property type="match status" value="1"/>
</dbReference>
<dbReference type="PANTHER" id="PTHR42852">
    <property type="entry name" value="THIOL:DISULFIDE INTERCHANGE PROTEIN DSBE"/>
    <property type="match status" value="1"/>
</dbReference>
<dbReference type="Gene3D" id="3.40.30.10">
    <property type="entry name" value="Glutaredoxin"/>
    <property type="match status" value="1"/>
</dbReference>
<accession>A0A831RYC0</accession>